<dbReference type="EC" id="7.2.1.1" evidence="16"/>
<keyword evidence="15 16" id="KW-0739">Sodium transport</keyword>
<keyword evidence="1 16" id="KW-0813">Transport</keyword>
<dbReference type="PANTHER" id="PTHR37838">
    <property type="entry name" value="NA(+)-TRANSLOCATING NADH-QUINONE REDUCTASE SUBUNIT C"/>
    <property type="match status" value="1"/>
</dbReference>
<dbReference type="EMBL" id="CP014639">
    <property type="protein sequence ID" value="ANH79161.1"/>
    <property type="molecule type" value="Genomic_DNA"/>
</dbReference>
<gene>
    <name evidence="16" type="primary">nqrC</name>
    <name evidence="18" type="ORF">Cs308_0991</name>
</gene>
<dbReference type="SMART" id="SM00900">
    <property type="entry name" value="FMN_bind"/>
    <property type="match status" value="1"/>
</dbReference>
<feature type="domain" description="FMN-binding" evidence="17">
    <location>
        <begin position="189"/>
        <end position="302"/>
    </location>
</feature>
<dbReference type="AlphaFoldDB" id="A0A1A9HXJ6"/>
<comment type="catalytic activity">
    <reaction evidence="16">
        <text>a ubiquinone + n Na(+)(in) + NADH + H(+) = a ubiquinol + n Na(+)(out) + NAD(+)</text>
        <dbReference type="Rhea" id="RHEA:47748"/>
        <dbReference type="Rhea" id="RHEA-COMP:9565"/>
        <dbReference type="Rhea" id="RHEA-COMP:9566"/>
        <dbReference type="ChEBI" id="CHEBI:15378"/>
        <dbReference type="ChEBI" id="CHEBI:16389"/>
        <dbReference type="ChEBI" id="CHEBI:17976"/>
        <dbReference type="ChEBI" id="CHEBI:29101"/>
        <dbReference type="ChEBI" id="CHEBI:57540"/>
        <dbReference type="ChEBI" id="CHEBI:57945"/>
        <dbReference type="EC" id="7.2.1.1"/>
    </reaction>
</comment>
<dbReference type="KEGG" id="csaz:Cs308_0991"/>
<keyword evidence="14 16" id="KW-0472">Membrane</keyword>
<keyword evidence="3" id="KW-0997">Cell inner membrane</keyword>
<evidence type="ECO:0000256" key="5">
    <source>
        <dbReference type="ARBA" id="ARBA00022630"/>
    </source>
</evidence>
<comment type="function">
    <text evidence="16">NQR complex catalyzes the reduction of ubiquinone-1 to ubiquinol by two successive reactions, coupled with the transport of Na(+) ions from the cytoplasm to the periplasm. NqrA to NqrE are probably involved in the second step, the conversion of ubisemiquinone to ubiquinol.</text>
</comment>
<accession>A0A1A9HXJ6</accession>
<dbReference type="PATRIC" id="fig|1806891.3.peg.982"/>
<evidence type="ECO:0000256" key="8">
    <source>
        <dbReference type="ARBA" id="ARBA00022967"/>
    </source>
</evidence>
<evidence type="ECO:0000256" key="12">
    <source>
        <dbReference type="ARBA" id="ARBA00023065"/>
    </source>
</evidence>
<comment type="subunit">
    <text evidence="16">Composed of six subunits; NqrA, NqrB, NqrC, NqrD, NqrE and NqrF.</text>
</comment>
<dbReference type="STRING" id="1806891.Cs308_0991"/>
<evidence type="ECO:0000256" key="6">
    <source>
        <dbReference type="ARBA" id="ARBA00022643"/>
    </source>
</evidence>
<proteinExistence type="inferred from homology"/>
<keyword evidence="11 16" id="KW-0915">Sodium</keyword>
<keyword evidence="2 16" id="KW-1003">Cell membrane</keyword>
<keyword evidence="5 16" id="KW-0285">Flavoprotein</keyword>
<keyword evidence="13 16" id="KW-0830">Ubiquinone</keyword>
<evidence type="ECO:0000256" key="10">
    <source>
        <dbReference type="ARBA" id="ARBA00023027"/>
    </source>
</evidence>
<dbReference type="PANTHER" id="PTHR37838:SF1">
    <property type="entry name" value="NA(+)-TRANSLOCATING NADH-QUINONE REDUCTASE SUBUNIT C"/>
    <property type="match status" value="1"/>
</dbReference>
<dbReference type="InterPro" id="IPR007329">
    <property type="entry name" value="FMN-bd"/>
</dbReference>
<comment type="similarity">
    <text evidence="16">Belongs to the NqrC family.</text>
</comment>
<dbReference type="Proteomes" id="UP000078162">
    <property type="component" value="Chromosome"/>
</dbReference>
<keyword evidence="6 16" id="KW-0288">FMN</keyword>
<dbReference type="GO" id="GO:0016655">
    <property type="term" value="F:oxidoreductase activity, acting on NAD(P)H, quinone or similar compound as acceptor"/>
    <property type="evidence" value="ECO:0007669"/>
    <property type="project" value="UniProtKB-UniRule"/>
</dbReference>
<protein>
    <recommendedName>
        <fullName evidence="16">Na(+)-translocating NADH-quinone reductase subunit C</fullName>
        <shortName evidence="16">Na(+)-NQR subunit C</shortName>
        <shortName evidence="16">Na(+)-translocating NQR subunit C</shortName>
        <ecNumber evidence="16">7.2.1.1</ecNumber>
    </recommendedName>
    <alternativeName>
        <fullName evidence="16">NQR complex subunit C</fullName>
    </alternativeName>
    <alternativeName>
        <fullName evidence="16">NQR-1 subunit C</fullName>
    </alternativeName>
</protein>
<dbReference type="GO" id="GO:0010181">
    <property type="term" value="F:FMN binding"/>
    <property type="evidence" value="ECO:0007669"/>
    <property type="project" value="UniProtKB-UniRule"/>
</dbReference>
<evidence type="ECO:0000313" key="19">
    <source>
        <dbReference type="Proteomes" id="UP000078162"/>
    </source>
</evidence>
<keyword evidence="4 16" id="KW-0597">Phosphoprotein</keyword>
<evidence type="ECO:0000256" key="9">
    <source>
        <dbReference type="ARBA" id="ARBA00022989"/>
    </source>
</evidence>
<evidence type="ECO:0000313" key="18">
    <source>
        <dbReference type="EMBL" id="ANH79161.1"/>
    </source>
</evidence>
<comment type="subcellular location">
    <subcellularLocation>
        <location evidence="16">Cell membrane</location>
        <topology evidence="16">Single-pass membrane protein</topology>
    </subcellularLocation>
</comment>
<evidence type="ECO:0000256" key="1">
    <source>
        <dbReference type="ARBA" id="ARBA00022448"/>
    </source>
</evidence>
<keyword evidence="10 16" id="KW-0520">NAD</keyword>
<evidence type="ECO:0000256" key="16">
    <source>
        <dbReference type="HAMAP-Rule" id="MF_00427"/>
    </source>
</evidence>
<feature type="modified residue" description="FMN phosphoryl threonine" evidence="16">
    <location>
        <position position="285"/>
    </location>
</feature>
<reference evidence="18 19" key="1">
    <citation type="submission" date="2016-03" db="EMBL/GenBank/DDBJ databases">
        <title>Culture-independent genomics supports pathogen discovery for uncultivable bacteria within the genus Chlamydia.</title>
        <authorList>
            <person name="Taylor-Brown A."/>
            <person name="Bachmann N.L."/>
            <person name="Borel N."/>
            <person name="Polkinghorne A."/>
        </authorList>
    </citation>
    <scope>NUCLEOTIDE SEQUENCE [LARGE SCALE GENOMIC DNA]</scope>
    <source>
        <strain evidence="18 19">2742-308</strain>
    </source>
</reference>
<dbReference type="PIRSF" id="PIRSF009437">
    <property type="entry name" value="NQR-1_subunit_C"/>
    <property type="match status" value="1"/>
</dbReference>
<dbReference type="GO" id="GO:0005886">
    <property type="term" value="C:plasma membrane"/>
    <property type="evidence" value="ECO:0007669"/>
    <property type="project" value="UniProtKB-SubCell"/>
</dbReference>
<keyword evidence="7 16" id="KW-0812">Transmembrane</keyword>
<evidence type="ECO:0000256" key="15">
    <source>
        <dbReference type="ARBA" id="ARBA00023201"/>
    </source>
</evidence>
<dbReference type="RefSeq" id="WP_066483503.1">
    <property type="nucleotide sequence ID" value="NZ_CP014639.1"/>
</dbReference>
<comment type="cofactor">
    <cofactor evidence="16">
        <name>FMN</name>
        <dbReference type="ChEBI" id="CHEBI:58210"/>
    </cofactor>
</comment>
<evidence type="ECO:0000256" key="11">
    <source>
        <dbReference type="ARBA" id="ARBA00023053"/>
    </source>
</evidence>
<dbReference type="HAMAP" id="MF_00427">
    <property type="entry name" value="NqrC"/>
    <property type="match status" value="1"/>
</dbReference>
<dbReference type="Pfam" id="PF04205">
    <property type="entry name" value="FMN_bind"/>
    <property type="match status" value="1"/>
</dbReference>
<evidence type="ECO:0000256" key="3">
    <source>
        <dbReference type="ARBA" id="ARBA00022519"/>
    </source>
</evidence>
<evidence type="ECO:0000256" key="4">
    <source>
        <dbReference type="ARBA" id="ARBA00022553"/>
    </source>
</evidence>
<evidence type="ECO:0000256" key="14">
    <source>
        <dbReference type="ARBA" id="ARBA00023136"/>
    </source>
</evidence>
<evidence type="ECO:0000256" key="2">
    <source>
        <dbReference type="ARBA" id="ARBA00022475"/>
    </source>
</evidence>
<keyword evidence="12 16" id="KW-0406">Ion transport</keyword>
<evidence type="ECO:0000259" key="17">
    <source>
        <dbReference type="SMART" id="SM00900"/>
    </source>
</evidence>
<dbReference type="GO" id="GO:0006814">
    <property type="term" value="P:sodium ion transport"/>
    <property type="evidence" value="ECO:0007669"/>
    <property type="project" value="UniProtKB-UniRule"/>
</dbReference>
<keyword evidence="9 16" id="KW-1133">Transmembrane helix</keyword>
<dbReference type="NCBIfam" id="TIGR01938">
    <property type="entry name" value="nqrC"/>
    <property type="match status" value="1"/>
</dbReference>
<dbReference type="InterPro" id="IPR010204">
    <property type="entry name" value="NqrC"/>
</dbReference>
<sequence>MSTGSSKSPSHLNQTWYIITFILGLSLFAGLLLSTVYYLLSPIQEQAATFDRNKQMLLAVHTLDYQGHFQLYDNNAWVPAIYDKETQLLQSYEGRSPVVSSLTLDLYTQRFVRPLLADKHGAIFSFEDKHKNIVEFIKEYQESGFYHQPLLLFYAILENTNRAAMMSASEIAKDPSMIQALVIPISGFGLWGPIYGYLGIKNDGNTVLGTAWYQQGETPGLGANIANPEWQVQFYGKKIFAAATSGVTDFAMAPLGLEVIKGSVLTAFGHSPKALSAIDGISGATLTCNGVTDAYIQSLAPYRQLLISFAKLNNSGKKDVHK</sequence>
<name>A0A1A9HXJ6_9CHLA</name>
<feature type="transmembrane region" description="Helical" evidence="16">
    <location>
        <begin position="16"/>
        <end position="40"/>
    </location>
</feature>
<organism evidence="18 19">
    <name type="scientific">Candidatus Chlamydia sanziniae</name>
    <dbReference type="NCBI Taxonomy" id="1806891"/>
    <lineage>
        <taxon>Bacteria</taxon>
        <taxon>Pseudomonadati</taxon>
        <taxon>Chlamydiota</taxon>
        <taxon>Chlamydiia</taxon>
        <taxon>Chlamydiales</taxon>
        <taxon>Chlamydiaceae</taxon>
        <taxon>Chlamydia/Chlamydophila group</taxon>
        <taxon>Chlamydia</taxon>
    </lineage>
</organism>
<dbReference type="OrthoDB" id="9794010at2"/>
<keyword evidence="8 16" id="KW-1278">Translocase</keyword>
<keyword evidence="19" id="KW-1185">Reference proteome</keyword>
<comment type="caution">
    <text evidence="16">Lacks conserved residue(s) required for the propagation of feature annotation.</text>
</comment>
<evidence type="ECO:0000256" key="13">
    <source>
        <dbReference type="ARBA" id="ARBA00023075"/>
    </source>
</evidence>
<evidence type="ECO:0000256" key="7">
    <source>
        <dbReference type="ARBA" id="ARBA00022692"/>
    </source>
</evidence>